<comment type="caution">
    <text evidence="2">The sequence shown here is derived from an EMBL/GenBank/DDBJ whole genome shotgun (WGS) entry which is preliminary data.</text>
</comment>
<dbReference type="Proteomes" id="UP001560573">
    <property type="component" value="Unassembled WGS sequence"/>
</dbReference>
<keyword evidence="3" id="KW-1185">Reference proteome</keyword>
<evidence type="ECO:0000313" key="2">
    <source>
        <dbReference type="EMBL" id="MEX6690877.1"/>
    </source>
</evidence>
<gene>
    <name evidence="2" type="ORF">QTN47_25435</name>
</gene>
<evidence type="ECO:0000313" key="3">
    <source>
        <dbReference type="Proteomes" id="UP001560573"/>
    </source>
</evidence>
<feature type="transmembrane region" description="Helical" evidence="1">
    <location>
        <begin position="33"/>
        <end position="59"/>
    </location>
</feature>
<keyword evidence="1" id="KW-1133">Transmembrane helix</keyword>
<name>A0ABV3ZM30_9BACT</name>
<keyword evidence="1" id="KW-0812">Transmembrane</keyword>
<dbReference type="RefSeq" id="WP_369332293.1">
    <property type="nucleotide sequence ID" value="NZ_JAULBC010000011.1"/>
</dbReference>
<reference evidence="2 3" key="1">
    <citation type="submission" date="2023-07" db="EMBL/GenBank/DDBJ databases">
        <authorList>
            <person name="Lian W.-H."/>
        </authorList>
    </citation>
    <scope>NUCLEOTIDE SEQUENCE [LARGE SCALE GENOMIC DNA]</scope>
    <source>
        <strain evidence="2 3">SYSU DXS3180</strain>
    </source>
</reference>
<dbReference type="EMBL" id="JAULBC010000011">
    <property type="protein sequence ID" value="MEX6690877.1"/>
    <property type="molecule type" value="Genomic_DNA"/>
</dbReference>
<protein>
    <recommendedName>
        <fullName evidence="4">DUF4760 domain-containing protein</fullName>
    </recommendedName>
</protein>
<organism evidence="2 3">
    <name type="scientific">Danxiaibacter flavus</name>
    <dbReference type="NCBI Taxonomy" id="3049108"/>
    <lineage>
        <taxon>Bacteria</taxon>
        <taxon>Pseudomonadati</taxon>
        <taxon>Bacteroidota</taxon>
        <taxon>Chitinophagia</taxon>
        <taxon>Chitinophagales</taxon>
        <taxon>Chitinophagaceae</taxon>
        <taxon>Danxiaibacter</taxon>
    </lineage>
</organism>
<accession>A0ABV3ZM30</accession>
<evidence type="ECO:0000256" key="1">
    <source>
        <dbReference type="SAM" id="Phobius"/>
    </source>
</evidence>
<sequence>MLTDQEKEKIRLEETYRNEVQKLLPQKIPKKHLLWFIPAFFNSAFGLWLLSAVFLTGGIKLYDDYKAKKEDIQKTNEDIGKLNLEIGYRFSQVLVKLYDLSIDSVTKPKLNKTSKIDEVRRVALSMGNSKNIENIFLYTEYSNWSLLALLAEEKRLKDHLGKSTDYIYRVIGHISGLKVFYEVRKVDFSDIDKVAGNIQEELWLEDWKLGGFYFSEGSMNSPFP</sequence>
<keyword evidence="1" id="KW-0472">Membrane</keyword>
<proteinExistence type="predicted"/>
<evidence type="ECO:0008006" key="4">
    <source>
        <dbReference type="Google" id="ProtNLM"/>
    </source>
</evidence>